<protein>
    <recommendedName>
        <fullName evidence="3">Glycosyltransferase</fullName>
    </recommendedName>
</protein>
<evidence type="ECO:0000313" key="1">
    <source>
        <dbReference type="EMBL" id="MBB5746978.1"/>
    </source>
</evidence>
<dbReference type="Pfam" id="PF09837">
    <property type="entry name" value="DUF2064"/>
    <property type="match status" value="1"/>
</dbReference>
<dbReference type="RefSeq" id="WP_183213935.1">
    <property type="nucleotide sequence ID" value="NZ_JACHOR010000004.1"/>
</dbReference>
<evidence type="ECO:0008006" key="3">
    <source>
        <dbReference type="Google" id="ProtNLM"/>
    </source>
</evidence>
<dbReference type="InterPro" id="IPR029044">
    <property type="entry name" value="Nucleotide-diphossugar_trans"/>
</dbReference>
<organism evidence="1 2">
    <name type="scientific">Brevundimonas variabilis</name>
    <dbReference type="NCBI Taxonomy" id="74312"/>
    <lineage>
        <taxon>Bacteria</taxon>
        <taxon>Pseudomonadati</taxon>
        <taxon>Pseudomonadota</taxon>
        <taxon>Alphaproteobacteria</taxon>
        <taxon>Caulobacterales</taxon>
        <taxon>Caulobacteraceae</taxon>
        <taxon>Brevundimonas</taxon>
    </lineage>
</organism>
<evidence type="ECO:0000313" key="2">
    <source>
        <dbReference type="Proteomes" id="UP000545037"/>
    </source>
</evidence>
<dbReference type="AlphaFoldDB" id="A0A7W9CJS0"/>
<dbReference type="Gene3D" id="3.90.550.10">
    <property type="entry name" value="Spore Coat Polysaccharide Biosynthesis Protein SpsA, Chain A"/>
    <property type="match status" value="1"/>
</dbReference>
<gene>
    <name evidence="1" type="ORF">GGR13_002585</name>
</gene>
<dbReference type="InterPro" id="IPR018641">
    <property type="entry name" value="Trfase_1_rSAM/seldom-assoc"/>
</dbReference>
<name>A0A7W9CJS0_9CAUL</name>
<accession>A0A7W9CJS0</accession>
<sequence>MAARNCHLVIFARRPQLGVGKRRLAADVGDVEAVRFARHALDRLTRTLGHDPRWRLWLAVAPDRPLDWVRTGTALPQGPGDLGERLTRVIRSLPPGPVVILGSDTPTVTRADVGAAFRALGLHRAVFGPATDGGYWLIGLRRGPGERLPFEGVRWSTANALSDTLANLKGATVTLLREQEDVDDGPALKRYRARS</sequence>
<dbReference type="PANTHER" id="PTHR36529:SF1">
    <property type="entry name" value="GLYCOSYLTRANSFERASE"/>
    <property type="match status" value="1"/>
</dbReference>
<reference evidence="1 2" key="1">
    <citation type="submission" date="2020-08" db="EMBL/GenBank/DDBJ databases">
        <title>Genomic Encyclopedia of Type Strains, Phase IV (KMG-IV): sequencing the most valuable type-strain genomes for metagenomic binning, comparative biology and taxonomic classification.</title>
        <authorList>
            <person name="Goeker M."/>
        </authorList>
    </citation>
    <scope>NUCLEOTIDE SEQUENCE [LARGE SCALE GENOMIC DNA]</scope>
    <source>
        <strain evidence="1 2">DSM 4737</strain>
    </source>
</reference>
<dbReference type="Proteomes" id="UP000545037">
    <property type="component" value="Unassembled WGS sequence"/>
</dbReference>
<dbReference type="EMBL" id="JACHOR010000004">
    <property type="protein sequence ID" value="MBB5746978.1"/>
    <property type="molecule type" value="Genomic_DNA"/>
</dbReference>
<comment type="caution">
    <text evidence="1">The sequence shown here is derived from an EMBL/GenBank/DDBJ whole genome shotgun (WGS) entry which is preliminary data.</text>
</comment>
<dbReference type="PANTHER" id="PTHR36529">
    <property type="entry name" value="SLL1095 PROTEIN"/>
    <property type="match status" value="1"/>
</dbReference>
<proteinExistence type="predicted"/>
<keyword evidence="2" id="KW-1185">Reference proteome</keyword>
<dbReference type="SUPFAM" id="SSF53448">
    <property type="entry name" value="Nucleotide-diphospho-sugar transferases"/>
    <property type="match status" value="1"/>
</dbReference>